<reference evidence="9 10" key="1">
    <citation type="submission" date="2016-12" db="EMBL/GenBank/DDBJ databases">
        <authorList>
            <person name="Song W.-J."/>
            <person name="Kurnit D.M."/>
        </authorList>
    </citation>
    <scope>NUCLEOTIDE SEQUENCE [LARGE SCALE GENOMIC DNA]</scope>
    <source>
        <strain evidence="9 10">175</strain>
    </source>
</reference>
<evidence type="ECO:0000259" key="8">
    <source>
        <dbReference type="PROSITE" id="PS50110"/>
    </source>
</evidence>
<dbReference type="GO" id="GO:0000160">
    <property type="term" value="P:phosphorelay signal transduction system"/>
    <property type="evidence" value="ECO:0007669"/>
    <property type="project" value="UniProtKB-KW"/>
</dbReference>
<keyword evidence="3" id="KW-0805">Transcription regulation</keyword>
<evidence type="ECO:0000256" key="6">
    <source>
        <dbReference type="PROSITE-ProRule" id="PRU00169"/>
    </source>
</evidence>
<dbReference type="PROSITE" id="PS50043">
    <property type="entry name" value="HTH_LUXR_2"/>
    <property type="match status" value="1"/>
</dbReference>
<evidence type="ECO:0000256" key="2">
    <source>
        <dbReference type="ARBA" id="ARBA00023012"/>
    </source>
</evidence>
<protein>
    <submittedName>
        <fullName evidence="9">Two component transcriptional regulator, LuxR family</fullName>
    </submittedName>
</protein>
<accession>A0A1Y6D233</accession>
<sequence length="203" mass="23282">MKDSTVFVVDDDQDMRQSFKWLIESVGLPVEAFVSAEDFLAAYRDDRPGCLLLDVRMPGMGGLRLLERLRELGLCLPVIVITGHAEVWMAVQAMKAGAFDFLEKPVTHQQMLDRIQDALRQDRERRARAVECAAFRQRLALLTQREREVLDRMVRGEPSKAIALEFGLSERTIEKHRENLMHKMEARSLAQLIRGMVEFGREG</sequence>
<feature type="domain" description="HTH luxR-type" evidence="7">
    <location>
        <begin position="135"/>
        <end position="200"/>
    </location>
</feature>
<dbReference type="Gene3D" id="1.10.10.10">
    <property type="entry name" value="Winged helix-like DNA-binding domain superfamily/Winged helix DNA-binding domain"/>
    <property type="match status" value="1"/>
</dbReference>
<feature type="domain" description="Response regulatory" evidence="8">
    <location>
        <begin position="5"/>
        <end position="119"/>
    </location>
</feature>
<dbReference type="InterPro" id="IPR016032">
    <property type="entry name" value="Sig_transdc_resp-reg_C-effctor"/>
</dbReference>
<dbReference type="SUPFAM" id="SSF52172">
    <property type="entry name" value="CheY-like"/>
    <property type="match status" value="1"/>
</dbReference>
<dbReference type="Gene3D" id="3.40.50.2300">
    <property type="match status" value="1"/>
</dbReference>
<dbReference type="AlphaFoldDB" id="A0A1Y6D233"/>
<gene>
    <name evidence="9" type="ORF">SAMN02949497_1357</name>
</gene>
<dbReference type="STRING" id="1760988.SAMN02949497_1357"/>
<evidence type="ECO:0000313" key="10">
    <source>
        <dbReference type="Proteomes" id="UP000192923"/>
    </source>
</evidence>
<evidence type="ECO:0000256" key="1">
    <source>
        <dbReference type="ARBA" id="ARBA00022553"/>
    </source>
</evidence>
<name>A0A1Y6D233_9GAMM</name>
<dbReference type="InterPro" id="IPR011006">
    <property type="entry name" value="CheY-like_superfamily"/>
</dbReference>
<dbReference type="InterPro" id="IPR036388">
    <property type="entry name" value="WH-like_DNA-bd_sf"/>
</dbReference>
<keyword evidence="5" id="KW-0804">Transcription</keyword>
<dbReference type="Proteomes" id="UP000192923">
    <property type="component" value="Unassembled WGS sequence"/>
</dbReference>
<evidence type="ECO:0000313" key="9">
    <source>
        <dbReference type="EMBL" id="SMF94055.1"/>
    </source>
</evidence>
<dbReference type="PRINTS" id="PR00038">
    <property type="entry name" value="HTHLUXR"/>
</dbReference>
<evidence type="ECO:0000256" key="3">
    <source>
        <dbReference type="ARBA" id="ARBA00023015"/>
    </source>
</evidence>
<dbReference type="RefSeq" id="WP_085211105.1">
    <property type="nucleotide sequence ID" value="NZ_FXAM01000001.1"/>
</dbReference>
<dbReference type="PROSITE" id="PS50110">
    <property type="entry name" value="RESPONSE_REGULATORY"/>
    <property type="match status" value="1"/>
</dbReference>
<evidence type="ECO:0000256" key="4">
    <source>
        <dbReference type="ARBA" id="ARBA00023125"/>
    </source>
</evidence>
<keyword evidence="10" id="KW-1185">Reference proteome</keyword>
<proteinExistence type="predicted"/>
<dbReference type="CDD" id="cd17537">
    <property type="entry name" value="REC_FixJ"/>
    <property type="match status" value="1"/>
</dbReference>
<dbReference type="SUPFAM" id="SSF46894">
    <property type="entry name" value="C-terminal effector domain of the bipartite response regulators"/>
    <property type="match status" value="1"/>
</dbReference>
<dbReference type="Pfam" id="PF00072">
    <property type="entry name" value="Response_reg"/>
    <property type="match status" value="1"/>
</dbReference>
<dbReference type="SMART" id="SM00421">
    <property type="entry name" value="HTH_LUXR"/>
    <property type="match status" value="1"/>
</dbReference>
<keyword evidence="1 6" id="KW-0597">Phosphoprotein</keyword>
<dbReference type="PANTHER" id="PTHR44688">
    <property type="entry name" value="DNA-BINDING TRANSCRIPTIONAL ACTIVATOR DEVR_DOSR"/>
    <property type="match status" value="1"/>
</dbReference>
<dbReference type="GO" id="GO:0006355">
    <property type="term" value="P:regulation of DNA-templated transcription"/>
    <property type="evidence" value="ECO:0007669"/>
    <property type="project" value="InterPro"/>
</dbReference>
<keyword evidence="4" id="KW-0238">DNA-binding</keyword>
<organism evidence="9 10">
    <name type="scientific">Methylomagnum ishizawai</name>
    <dbReference type="NCBI Taxonomy" id="1760988"/>
    <lineage>
        <taxon>Bacteria</taxon>
        <taxon>Pseudomonadati</taxon>
        <taxon>Pseudomonadota</taxon>
        <taxon>Gammaproteobacteria</taxon>
        <taxon>Methylococcales</taxon>
        <taxon>Methylococcaceae</taxon>
        <taxon>Methylomagnum</taxon>
    </lineage>
</organism>
<dbReference type="PROSITE" id="PS00622">
    <property type="entry name" value="HTH_LUXR_1"/>
    <property type="match status" value="1"/>
</dbReference>
<dbReference type="Pfam" id="PF00196">
    <property type="entry name" value="GerE"/>
    <property type="match status" value="1"/>
</dbReference>
<evidence type="ECO:0000259" key="7">
    <source>
        <dbReference type="PROSITE" id="PS50043"/>
    </source>
</evidence>
<dbReference type="SMART" id="SM00448">
    <property type="entry name" value="REC"/>
    <property type="match status" value="1"/>
</dbReference>
<dbReference type="EMBL" id="FXAM01000001">
    <property type="protein sequence ID" value="SMF94055.1"/>
    <property type="molecule type" value="Genomic_DNA"/>
</dbReference>
<keyword evidence="2" id="KW-0902">Two-component regulatory system</keyword>
<dbReference type="InterPro" id="IPR001789">
    <property type="entry name" value="Sig_transdc_resp-reg_receiver"/>
</dbReference>
<dbReference type="FunFam" id="3.40.50.2300:FF:000018">
    <property type="entry name" value="DNA-binding transcriptional regulator NtrC"/>
    <property type="match status" value="1"/>
</dbReference>
<dbReference type="PANTHER" id="PTHR44688:SF16">
    <property type="entry name" value="DNA-BINDING TRANSCRIPTIONAL ACTIVATOR DEVR_DOSR"/>
    <property type="match status" value="1"/>
</dbReference>
<feature type="modified residue" description="4-aspartylphosphate" evidence="6">
    <location>
        <position position="54"/>
    </location>
</feature>
<dbReference type="CDD" id="cd06170">
    <property type="entry name" value="LuxR_C_like"/>
    <property type="match status" value="1"/>
</dbReference>
<dbReference type="InterPro" id="IPR000792">
    <property type="entry name" value="Tscrpt_reg_LuxR_C"/>
</dbReference>
<dbReference type="GO" id="GO:0003677">
    <property type="term" value="F:DNA binding"/>
    <property type="evidence" value="ECO:0007669"/>
    <property type="project" value="UniProtKB-KW"/>
</dbReference>
<evidence type="ECO:0000256" key="5">
    <source>
        <dbReference type="ARBA" id="ARBA00023163"/>
    </source>
</evidence>
<dbReference type="OrthoDB" id="9796655at2"/>